<dbReference type="GO" id="GO:0016020">
    <property type="term" value="C:membrane"/>
    <property type="evidence" value="ECO:0007669"/>
    <property type="project" value="UniProtKB-SubCell"/>
</dbReference>
<evidence type="ECO:0000256" key="3">
    <source>
        <dbReference type="ARBA" id="ARBA00022448"/>
    </source>
</evidence>
<accession>A0A345ZWV1</accession>
<feature type="domain" description="Major facilitator superfamily (MFS) profile" evidence="8">
    <location>
        <begin position="29"/>
        <end position="444"/>
    </location>
</feature>
<organism evidence="9 10">
    <name type="scientific">Pseudolabrys taiwanensis</name>
    <dbReference type="NCBI Taxonomy" id="331696"/>
    <lineage>
        <taxon>Bacteria</taxon>
        <taxon>Pseudomonadati</taxon>
        <taxon>Pseudomonadota</taxon>
        <taxon>Alphaproteobacteria</taxon>
        <taxon>Hyphomicrobiales</taxon>
        <taxon>Xanthobacteraceae</taxon>
        <taxon>Pseudolabrys</taxon>
    </lineage>
</organism>
<evidence type="ECO:0000256" key="6">
    <source>
        <dbReference type="ARBA" id="ARBA00023136"/>
    </source>
</evidence>
<dbReference type="SUPFAM" id="SSF103473">
    <property type="entry name" value="MFS general substrate transporter"/>
    <property type="match status" value="1"/>
</dbReference>
<dbReference type="Gene3D" id="1.20.1250.20">
    <property type="entry name" value="MFS general substrate transporter like domains"/>
    <property type="match status" value="1"/>
</dbReference>
<keyword evidence="3" id="KW-0813">Transport</keyword>
<evidence type="ECO:0000256" key="5">
    <source>
        <dbReference type="ARBA" id="ARBA00022989"/>
    </source>
</evidence>
<feature type="transmembrane region" description="Helical" evidence="7">
    <location>
        <begin position="181"/>
        <end position="198"/>
    </location>
</feature>
<dbReference type="PROSITE" id="PS50850">
    <property type="entry name" value="MFS"/>
    <property type="match status" value="1"/>
</dbReference>
<dbReference type="KEGG" id="ptaw:DW352_13300"/>
<dbReference type="PANTHER" id="PTHR23511">
    <property type="entry name" value="SYNAPTIC VESICLE GLYCOPROTEIN 2"/>
    <property type="match status" value="1"/>
</dbReference>
<dbReference type="RefSeq" id="WP_115691777.1">
    <property type="nucleotide sequence ID" value="NZ_CP031417.1"/>
</dbReference>
<feature type="transmembrane region" description="Helical" evidence="7">
    <location>
        <begin position="67"/>
        <end position="87"/>
    </location>
</feature>
<keyword evidence="10" id="KW-1185">Reference proteome</keyword>
<dbReference type="Pfam" id="PF00083">
    <property type="entry name" value="Sugar_tr"/>
    <property type="match status" value="1"/>
</dbReference>
<feature type="transmembrane region" description="Helical" evidence="7">
    <location>
        <begin position="301"/>
        <end position="323"/>
    </location>
</feature>
<name>A0A345ZWV1_9HYPH</name>
<feature type="transmembrane region" description="Helical" evidence="7">
    <location>
        <begin position="31"/>
        <end position="55"/>
    </location>
</feature>
<feature type="transmembrane region" description="Helical" evidence="7">
    <location>
        <begin position="330"/>
        <end position="351"/>
    </location>
</feature>
<feature type="transmembrane region" description="Helical" evidence="7">
    <location>
        <begin position="420"/>
        <end position="441"/>
    </location>
</feature>
<feature type="transmembrane region" description="Helical" evidence="7">
    <location>
        <begin position="153"/>
        <end position="175"/>
    </location>
</feature>
<comment type="similarity">
    <text evidence="2">Belongs to the major facilitator superfamily. Sugar transporter (TC 2.A.1.1) family.</text>
</comment>
<keyword evidence="5 7" id="KW-1133">Transmembrane helix</keyword>
<evidence type="ECO:0000256" key="4">
    <source>
        <dbReference type="ARBA" id="ARBA00022692"/>
    </source>
</evidence>
<dbReference type="CDD" id="cd17316">
    <property type="entry name" value="MFS_SV2_like"/>
    <property type="match status" value="1"/>
</dbReference>
<feature type="transmembrane region" description="Helical" evidence="7">
    <location>
        <begin position="357"/>
        <end position="378"/>
    </location>
</feature>
<evidence type="ECO:0000256" key="2">
    <source>
        <dbReference type="ARBA" id="ARBA00010992"/>
    </source>
</evidence>
<dbReference type="PROSITE" id="PS00217">
    <property type="entry name" value="SUGAR_TRANSPORT_2"/>
    <property type="match status" value="1"/>
</dbReference>
<evidence type="ECO:0000256" key="7">
    <source>
        <dbReference type="SAM" id="Phobius"/>
    </source>
</evidence>
<feature type="transmembrane region" description="Helical" evidence="7">
    <location>
        <begin position="266"/>
        <end position="286"/>
    </location>
</feature>
<dbReference type="InterPro" id="IPR005829">
    <property type="entry name" value="Sugar_transporter_CS"/>
</dbReference>
<reference evidence="9 10" key="1">
    <citation type="submission" date="2018-07" db="EMBL/GenBank/DDBJ databases">
        <authorList>
            <person name="Quirk P.G."/>
            <person name="Krulwich T.A."/>
        </authorList>
    </citation>
    <scope>NUCLEOTIDE SEQUENCE [LARGE SCALE GENOMIC DNA]</scope>
    <source>
        <strain evidence="9 10">CC-BB4</strain>
    </source>
</reference>
<protein>
    <submittedName>
        <fullName evidence="9">MFS transporter</fullName>
    </submittedName>
</protein>
<evidence type="ECO:0000256" key="1">
    <source>
        <dbReference type="ARBA" id="ARBA00004141"/>
    </source>
</evidence>
<dbReference type="AlphaFoldDB" id="A0A345ZWV1"/>
<feature type="transmembrane region" description="Helical" evidence="7">
    <location>
        <begin position="390"/>
        <end position="414"/>
    </location>
</feature>
<keyword evidence="6 7" id="KW-0472">Membrane</keyword>
<evidence type="ECO:0000313" key="10">
    <source>
        <dbReference type="Proteomes" id="UP000254889"/>
    </source>
</evidence>
<dbReference type="OrthoDB" id="9784658at2"/>
<dbReference type="GO" id="GO:0022857">
    <property type="term" value="F:transmembrane transporter activity"/>
    <property type="evidence" value="ECO:0007669"/>
    <property type="project" value="InterPro"/>
</dbReference>
<sequence>MSVTAHAASAEEIVARVERLPVSWWHVKTRVIIGVATFFDAFDALAIASVLPAIVPMWKLTPPQIGLLISSGFLGQLLGALFFGWVAEKYGRMTGMVWSIATFAIMSLVCALAWNYESLLIFRVIQGFGLGGEVPIAAVYISELARTNVRGRFVMLYELIFPVGIVAASVLGLWIVPTLGWHYMFLVGAIPAILVLFLRRVLPESPRWLANAGRLNEAEDAIAQIERETEKATGKPLPPLQPVVSVAEKKASLSDLFGPVYLRRTLVVWLIWFTAYLVNYGLSIWMPTVFRTVFKLPLDVALRYGLITTAFGLVGAAIAAFIIDRVGRKPLFAVCFAGAAGALIILSQIANPSPEQVLVYITISYFFVNAINLGVYLYTPELYPTRVRALGVGTATAWLRLASMVGPTTVGFMIAGGLNAVFLAFGAVALVTAIVTALFAIETKKRLLEEISP</sequence>
<dbReference type="PANTHER" id="PTHR23511:SF34">
    <property type="entry name" value="SYNAPTIC VESICLE GLYCOPROTEIN 2"/>
    <property type="match status" value="1"/>
</dbReference>
<feature type="transmembrane region" description="Helical" evidence="7">
    <location>
        <begin position="94"/>
        <end position="114"/>
    </location>
</feature>
<dbReference type="EMBL" id="CP031417">
    <property type="protein sequence ID" value="AXK81398.1"/>
    <property type="molecule type" value="Genomic_DNA"/>
</dbReference>
<dbReference type="InterPro" id="IPR005828">
    <property type="entry name" value="MFS_sugar_transport-like"/>
</dbReference>
<dbReference type="Proteomes" id="UP000254889">
    <property type="component" value="Chromosome"/>
</dbReference>
<evidence type="ECO:0000259" key="8">
    <source>
        <dbReference type="PROSITE" id="PS50850"/>
    </source>
</evidence>
<dbReference type="InterPro" id="IPR020846">
    <property type="entry name" value="MFS_dom"/>
</dbReference>
<dbReference type="InterPro" id="IPR036259">
    <property type="entry name" value="MFS_trans_sf"/>
</dbReference>
<keyword evidence="4 7" id="KW-0812">Transmembrane</keyword>
<feature type="transmembrane region" description="Helical" evidence="7">
    <location>
        <begin position="120"/>
        <end position="141"/>
    </location>
</feature>
<proteinExistence type="inferred from homology"/>
<comment type="subcellular location">
    <subcellularLocation>
        <location evidence="1">Membrane</location>
        <topology evidence="1">Multi-pass membrane protein</topology>
    </subcellularLocation>
</comment>
<evidence type="ECO:0000313" key="9">
    <source>
        <dbReference type="EMBL" id="AXK81398.1"/>
    </source>
</evidence>
<gene>
    <name evidence="9" type="ORF">DW352_13300</name>
</gene>